<evidence type="ECO:0000313" key="2">
    <source>
        <dbReference type="Proteomes" id="UP000436138"/>
    </source>
</evidence>
<reference evidence="1 2" key="1">
    <citation type="submission" date="2019-12" db="EMBL/GenBank/DDBJ databases">
        <title>Streptomyces sp. strain T44 isolated from rhizosphere soil of Broussonetia papyrifera.</title>
        <authorList>
            <person name="Mo P."/>
        </authorList>
    </citation>
    <scope>NUCLEOTIDE SEQUENCE [LARGE SCALE GENOMIC DNA]</scope>
    <source>
        <strain evidence="1 2">T44</strain>
    </source>
</reference>
<dbReference type="EMBL" id="CP047020">
    <property type="protein sequence ID" value="QHA04504.1"/>
    <property type="molecule type" value="Genomic_DNA"/>
</dbReference>
<name>A0A6I6MZG3_9ACTN</name>
<accession>A0A6I6MZG3</accession>
<sequence length="249" mass="28397">MSQRSAENASSVEKIMLKLHKSCLDHIEQATGSNELEVNQVLHLEADLAAWLEALDSKPEAQQFQSAHRDFGLAFYAAMTGLYRQAFSTLRSFLEVTVGATYLSSHEFKRRQWVSGKHDISWKAITSTESGLYSTPFLEEFCPEAVDEQEEMLEKLKRTYRRCSEYIHGNVSTSQMLPTEISYREDITKEWLSVADSALNATMHCFIVRYYKDLSRSSKGIVEGSLEDHFSHLVSVRKLLGLPLEETRS</sequence>
<keyword evidence="2" id="KW-1185">Reference proteome</keyword>
<dbReference type="AlphaFoldDB" id="A0A6I6MZG3"/>
<proteinExistence type="predicted"/>
<protein>
    <submittedName>
        <fullName evidence="1">Uncharacterized protein</fullName>
    </submittedName>
</protein>
<dbReference type="KEGG" id="sbro:GQF42_15500"/>
<dbReference type="Proteomes" id="UP000436138">
    <property type="component" value="Chromosome"/>
</dbReference>
<organism evidence="1 2">
    <name type="scientific">Streptomyces broussonetiae</name>
    <dbReference type="NCBI Taxonomy" id="2686304"/>
    <lineage>
        <taxon>Bacteria</taxon>
        <taxon>Bacillati</taxon>
        <taxon>Actinomycetota</taxon>
        <taxon>Actinomycetes</taxon>
        <taxon>Kitasatosporales</taxon>
        <taxon>Streptomycetaceae</taxon>
        <taxon>Streptomyces</taxon>
    </lineage>
</organism>
<dbReference type="RefSeq" id="WP_158920272.1">
    <property type="nucleotide sequence ID" value="NZ_CP047020.1"/>
</dbReference>
<evidence type="ECO:0000313" key="1">
    <source>
        <dbReference type="EMBL" id="QHA04504.1"/>
    </source>
</evidence>
<gene>
    <name evidence="1" type="ORF">GQF42_15500</name>
</gene>